<dbReference type="EMBL" id="KZ825831">
    <property type="protein sequence ID" value="PYH96949.1"/>
    <property type="molecule type" value="Genomic_DNA"/>
</dbReference>
<dbReference type="SMART" id="SM00382">
    <property type="entry name" value="AAA"/>
    <property type="match status" value="1"/>
</dbReference>
<dbReference type="InterPro" id="IPR054289">
    <property type="entry name" value="DUF7025"/>
</dbReference>
<dbReference type="Pfam" id="PF22942">
    <property type="entry name" value="DUF7025"/>
    <property type="match status" value="1"/>
</dbReference>
<dbReference type="STRING" id="1448320.A0A319DI24"/>
<evidence type="ECO:0000259" key="2">
    <source>
        <dbReference type="SMART" id="SM00382"/>
    </source>
</evidence>
<proteinExistence type="predicted"/>
<dbReference type="InterPro" id="IPR003959">
    <property type="entry name" value="ATPase_AAA_core"/>
</dbReference>
<feature type="region of interest" description="Disordered" evidence="1">
    <location>
        <begin position="1"/>
        <end position="31"/>
    </location>
</feature>
<dbReference type="VEuPathDB" id="FungiDB:BO71DRAFT_374319"/>
<dbReference type="AlphaFoldDB" id="A0A319DI24"/>
<name>A0A319DI24_9EURO</name>
<evidence type="ECO:0000256" key="1">
    <source>
        <dbReference type="SAM" id="MobiDB-lite"/>
    </source>
</evidence>
<dbReference type="SUPFAM" id="SSF52540">
    <property type="entry name" value="P-loop containing nucleoside triphosphate hydrolases"/>
    <property type="match status" value="1"/>
</dbReference>
<reference evidence="3 4" key="1">
    <citation type="submission" date="2018-02" db="EMBL/GenBank/DDBJ databases">
        <title>The genomes of Aspergillus section Nigri reveals drivers in fungal speciation.</title>
        <authorList>
            <consortium name="DOE Joint Genome Institute"/>
            <person name="Vesth T.C."/>
            <person name="Nybo J."/>
            <person name="Theobald S."/>
            <person name="Brandl J."/>
            <person name="Frisvad J.C."/>
            <person name="Nielsen K.F."/>
            <person name="Lyhne E.K."/>
            <person name="Kogle M.E."/>
            <person name="Kuo A."/>
            <person name="Riley R."/>
            <person name="Clum A."/>
            <person name="Nolan M."/>
            <person name="Lipzen A."/>
            <person name="Salamov A."/>
            <person name="Henrissat B."/>
            <person name="Wiebenga A."/>
            <person name="De vries R.P."/>
            <person name="Grigoriev I.V."/>
            <person name="Mortensen U.H."/>
            <person name="Andersen M.R."/>
            <person name="Baker S.E."/>
        </authorList>
    </citation>
    <scope>NUCLEOTIDE SEQUENCE [LARGE SCALE GENOMIC DNA]</scope>
    <source>
        <strain evidence="3 4">CBS 707.79</strain>
    </source>
</reference>
<keyword evidence="4" id="KW-1185">Reference proteome</keyword>
<dbReference type="Pfam" id="PF00004">
    <property type="entry name" value="AAA"/>
    <property type="match status" value="1"/>
</dbReference>
<feature type="domain" description="AAA+ ATPase" evidence="2">
    <location>
        <begin position="517"/>
        <end position="644"/>
    </location>
</feature>
<evidence type="ECO:0000313" key="4">
    <source>
        <dbReference type="Proteomes" id="UP000247810"/>
    </source>
</evidence>
<dbReference type="InterPro" id="IPR027417">
    <property type="entry name" value="P-loop_NTPase"/>
</dbReference>
<gene>
    <name evidence="3" type="ORF">BO71DRAFT_374319</name>
</gene>
<protein>
    <submittedName>
        <fullName evidence="3">P-loop containing nucleoside triphosphate hydrolase protein</fullName>
    </submittedName>
</protein>
<accession>A0A319DI24</accession>
<feature type="compositionally biased region" description="Basic and acidic residues" evidence="1">
    <location>
        <begin position="9"/>
        <end position="21"/>
    </location>
</feature>
<dbReference type="OrthoDB" id="10042665at2759"/>
<dbReference type="Gene3D" id="3.40.50.300">
    <property type="entry name" value="P-loop containing nucleotide triphosphate hydrolases"/>
    <property type="match status" value="1"/>
</dbReference>
<dbReference type="InterPro" id="IPR056599">
    <property type="entry name" value="AAA_lid_fung"/>
</dbReference>
<dbReference type="Proteomes" id="UP000247810">
    <property type="component" value="Unassembled WGS sequence"/>
</dbReference>
<dbReference type="Pfam" id="PF23232">
    <property type="entry name" value="AAA_lid_13"/>
    <property type="match status" value="1"/>
</dbReference>
<dbReference type="CDD" id="cd19481">
    <property type="entry name" value="RecA-like_protease"/>
    <property type="match status" value="1"/>
</dbReference>
<dbReference type="GO" id="GO:0016887">
    <property type="term" value="F:ATP hydrolysis activity"/>
    <property type="evidence" value="ECO:0007669"/>
    <property type="project" value="InterPro"/>
</dbReference>
<dbReference type="GO" id="GO:0005524">
    <property type="term" value="F:ATP binding"/>
    <property type="evidence" value="ECO:0007669"/>
    <property type="project" value="InterPro"/>
</dbReference>
<evidence type="ECO:0000313" key="3">
    <source>
        <dbReference type="EMBL" id="PYH96949.1"/>
    </source>
</evidence>
<keyword evidence="3" id="KW-0378">Hydrolase</keyword>
<organism evidence="3 4">
    <name type="scientific">Aspergillus ellipticus CBS 707.79</name>
    <dbReference type="NCBI Taxonomy" id="1448320"/>
    <lineage>
        <taxon>Eukaryota</taxon>
        <taxon>Fungi</taxon>
        <taxon>Dikarya</taxon>
        <taxon>Ascomycota</taxon>
        <taxon>Pezizomycotina</taxon>
        <taxon>Eurotiomycetes</taxon>
        <taxon>Eurotiomycetidae</taxon>
        <taxon>Eurotiales</taxon>
        <taxon>Aspergillaceae</taxon>
        <taxon>Aspergillus</taxon>
        <taxon>Aspergillus subgen. Circumdati</taxon>
    </lineage>
</organism>
<dbReference type="PANTHER" id="PTHR46411">
    <property type="entry name" value="FAMILY ATPASE, PUTATIVE-RELATED"/>
    <property type="match status" value="1"/>
</dbReference>
<dbReference type="PANTHER" id="PTHR46411:SF4">
    <property type="entry name" value="AAA+ ATPASE DOMAIN-CONTAINING PROTEIN"/>
    <property type="match status" value="1"/>
</dbReference>
<dbReference type="InterPro" id="IPR003593">
    <property type="entry name" value="AAA+_ATPase"/>
</dbReference>
<sequence length="767" mass="88657">MRLNGSRPFDAESRNTDKSDQSETPSLVEDTTKDKKLANITYVLQYLRLDGDGDYSRDRTVESETKASVVEAHDHGISVAKSVLEEYRECWQESRGNTNAGEVKTTSFISDPVLHVRSSILLNALKTIIEFESPPDALLVREYGHGEVSTNLGTGRFVFPFTDLYHHRDRLLDYREEVKKYHDQSYSDACREHIDILLEYLYSQLTPNLKTVERLWSQSVPKTTFDLIWLLLKPGSDVYVHDGNQLNAYVIESFHGGVQWGSPDVWPRPYIVTVWNLNYDGQSLSRSVKDITIGVFDGEREITSLPLFPTRFYGSSDASRIQYQEKLIERGRRFVQIVRKPTYQEYSGPSRLQGIRSFTRARVVIDHTSQPWHLNEVLGQSHRFIPCEQPYEIELGSRTRVPKCPCKRCEAKEIHQHTFQRRRFDDYDNIQLSSSTTLTDHQYSLCWSHVYAFVLKDRAWDILDVATLTEPRIETNIIDMLVMKPEANKKMIKAICEIYGGSYPHTFSSDFIQGKGEGQILLLHGPPGTGKTLTAESVAEYTKRPLLSITAADLGHEPEMLEQRLLRFFRDANKWNAIVLLDEADVYLETRSVENLRRNSIVSIFLRALDYFQGILFLTTNRVGSFDEAFMSRIHVQIGYDPLDEPSRQQIWDNHFNKLARNHEENALEIRYTYQAKDYVRNSPRLRDLNWNGREIRNAFQTAVALACYQAKQEQRSIPELTDEHLNQVVTMSQNFKDYMRAVRGEEKRKAYIAQLRNDNKNASGDA</sequence>